<gene>
    <name evidence="2" type="ORF">AA0114_g4940</name>
</gene>
<feature type="compositionally biased region" description="Polar residues" evidence="1">
    <location>
        <begin position="1"/>
        <end position="17"/>
    </location>
</feature>
<feature type="region of interest" description="Disordered" evidence="1">
    <location>
        <begin position="1"/>
        <end position="58"/>
    </location>
</feature>
<name>A0A4Q4MJL0_9PLEO</name>
<dbReference type="EMBL" id="PDXA01000014">
    <property type="protein sequence ID" value="RYN52127.1"/>
    <property type="molecule type" value="Genomic_DNA"/>
</dbReference>
<sequence length="352" mass="40288">MQNRDTPPHSGPNTPETQVLRYSPATTTDGLATPTSLPSVSLAPTPKTSRCQASKNPTQDEVEADLLLKRHQQDLLVLTSLNDNSTLHWRPSWFKQAPFNNSLWTLHTPPNVVTEKLPNSVPQSKDYYTRRMRQQGDRPPIYIKTWDHWDRYCELYGVPPDFLSEHQVGLMRLGLPRTEKGALCAPPSYPLYPEPQPRGCGHYILDPSTYTTHLPSKFRSINHDAEFPEDVQVVVVHSDGALIVERKDEMHKHHIKWTLSDGKTENGDDSGYDVVSDSLKQQGPARRWTYVPWTSEQDESCKRLSLVVKLKVNHKRKYETTREDETTGIAHKTGDKKPNKKNNVNRMLRELQ</sequence>
<feature type="compositionally biased region" description="Polar residues" evidence="1">
    <location>
        <begin position="46"/>
        <end position="58"/>
    </location>
</feature>
<protein>
    <submittedName>
        <fullName evidence="2">Uncharacterized protein</fullName>
    </submittedName>
</protein>
<proteinExistence type="predicted"/>
<dbReference type="AlphaFoldDB" id="A0A4Q4MJL0"/>
<evidence type="ECO:0000256" key="1">
    <source>
        <dbReference type="SAM" id="MobiDB-lite"/>
    </source>
</evidence>
<dbReference type="Proteomes" id="UP000292402">
    <property type="component" value="Unassembled WGS sequence"/>
</dbReference>
<evidence type="ECO:0000313" key="3">
    <source>
        <dbReference type="Proteomes" id="UP000292402"/>
    </source>
</evidence>
<organism evidence="2 3">
    <name type="scientific">Alternaria tenuissima</name>
    <dbReference type="NCBI Taxonomy" id="119927"/>
    <lineage>
        <taxon>Eukaryota</taxon>
        <taxon>Fungi</taxon>
        <taxon>Dikarya</taxon>
        <taxon>Ascomycota</taxon>
        <taxon>Pezizomycotina</taxon>
        <taxon>Dothideomycetes</taxon>
        <taxon>Pleosporomycetidae</taxon>
        <taxon>Pleosporales</taxon>
        <taxon>Pleosporineae</taxon>
        <taxon>Pleosporaceae</taxon>
        <taxon>Alternaria</taxon>
        <taxon>Alternaria sect. Alternaria</taxon>
        <taxon>Alternaria alternata complex</taxon>
    </lineage>
</organism>
<feature type="region of interest" description="Disordered" evidence="1">
    <location>
        <begin position="317"/>
        <end position="352"/>
    </location>
</feature>
<reference evidence="3" key="1">
    <citation type="journal article" date="2019" name="bioRxiv">
        <title>Genomics, evolutionary history and diagnostics of the Alternaria alternata species group including apple and Asian pear pathotypes.</title>
        <authorList>
            <person name="Armitage A.D."/>
            <person name="Cockerton H.M."/>
            <person name="Sreenivasaprasad S."/>
            <person name="Woodhall J.W."/>
            <person name="Lane C.R."/>
            <person name="Harrison R.J."/>
            <person name="Clarkson J.P."/>
        </authorList>
    </citation>
    <scope>NUCLEOTIDE SEQUENCE [LARGE SCALE GENOMIC DNA]</scope>
    <source>
        <strain evidence="3">FERA 1082</strain>
    </source>
</reference>
<accession>A0A4Q4MJL0</accession>
<comment type="caution">
    <text evidence="2">The sequence shown here is derived from an EMBL/GenBank/DDBJ whole genome shotgun (WGS) entry which is preliminary data.</text>
</comment>
<feature type="compositionally biased region" description="Polar residues" evidence="1">
    <location>
        <begin position="24"/>
        <end position="39"/>
    </location>
</feature>
<evidence type="ECO:0000313" key="2">
    <source>
        <dbReference type="EMBL" id="RYN52127.1"/>
    </source>
</evidence>